<keyword evidence="1" id="KW-0472">Membrane</keyword>
<feature type="transmembrane region" description="Helical" evidence="1">
    <location>
        <begin position="5"/>
        <end position="23"/>
    </location>
</feature>
<dbReference type="Proteomes" id="UP000278334">
    <property type="component" value="Chromosome"/>
</dbReference>
<evidence type="ECO:0000313" key="2">
    <source>
        <dbReference type="EMBL" id="AYQ56677.1"/>
    </source>
</evidence>
<sequence length="58" mass="6500">MIIRILIVVFILSYIIWLINNRILGRNLVLAKVIATTLVVTSVVYLILGSLSYLIEGV</sequence>
<dbReference type="OrthoDB" id="9946276at2"/>
<dbReference type="Proteomes" id="UP000643672">
    <property type="component" value="Unassembled WGS sequence"/>
</dbReference>
<dbReference type="AlphaFoldDB" id="A0A3G3ILF1"/>
<proteinExistence type="predicted"/>
<reference evidence="3 5" key="2">
    <citation type="submission" date="2020-05" db="EMBL/GenBank/DDBJ databases">
        <authorList>
            <person name="Petersen J."/>
            <person name="Sayavedra L."/>
        </authorList>
    </citation>
    <scope>NUCLEOTIDE SEQUENCE [LARGE SCALE GENOMIC DNA]</scope>
    <source>
        <strain evidence="3">B thermophilus SOXS</strain>
    </source>
</reference>
<dbReference type="EMBL" id="CP024634">
    <property type="protein sequence ID" value="AYQ56677.1"/>
    <property type="molecule type" value="Genomic_DNA"/>
</dbReference>
<evidence type="ECO:0000313" key="4">
    <source>
        <dbReference type="Proteomes" id="UP000278334"/>
    </source>
</evidence>
<evidence type="ECO:0000313" key="3">
    <source>
        <dbReference type="EMBL" id="CAB5503065.1"/>
    </source>
</evidence>
<dbReference type="KEGG" id="bthg:MS2017_0958"/>
<keyword evidence="1" id="KW-1133">Transmembrane helix</keyword>
<protein>
    <submittedName>
        <fullName evidence="2">Uncharacterized protein</fullName>
    </submittedName>
</protein>
<keyword evidence="1" id="KW-0812">Transmembrane</keyword>
<feature type="transmembrane region" description="Helical" evidence="1">
    <location>
        <begin position="29"/>
        <end position="55"/>
    </location>
</feature>
<keyword evidence="5" id="KW-1185">Reference proteome</keyword>
<evidence type="ECO:0000313" key="5">
    <source>
        <dbReference type="Proteomes" id="UP000643672"/>
    </source>
</evidence>
<name>A0A3G3ILF1_9GAMM</name>
<gene>
    <name evidence="2" type="ORF">MS2017_0958</name>
    <name evidence="3" type="ORF">THERMOS_1722</name>
</gene>
<reference evidence="2 4" key="1">
    <citation type="submission" date="2017-11" db="EMBL/GenBank/DDBJ databases">
        <title>Genome sequence of the bacterial symbiont EPR9N from a vent mussel Bathymodiolus thermophilus.</title>
        <authorList>
            <person name="Won Y.-J."/>
        </authorList>
    </citation>
    <scope>NUCLEOTIDE SEQUENCE [LARGE SCALE GENOMIC DNA]</scope>
    <source>
        <strain evidence="2 4">EPR9N</strain>
    </source>
</reference>
<evidence type="ECO:0000256" key="1">
    <source>
        <dbReference type="SAM" id="Phobius"/>
    </source>
</evidence>
<dbReference type="EMBL" id="CAESAQ020000076">
    <property type="protein sequence ID" value="CAB5503065.1"/>
    <property type="molecule type" value="Genomic_DNA"/>
</dbReference>
<accession>A0A3G3ILF1</accession>
<dbReference type="RefSeq" id="WP_158009315.1">
    <property type="nucleotide sequence ID" value="NZ_CAESAQ020000076.1"/>
</dbReference>
<organism evidence="2 4">
    <name type="scientific">Bathymodiolus thermophilus thioautotrophic gill symbiont</name>
    <dbReference type="NCBI Taxonomy" id="2360"/>
    <lineage>
        <taxon>Bacteria</taxon>
        <taxon>Pseudomonadati</taxon>
        <taxon>Pseudomonadota</taxon>
        <taxon>Gammaproteobacteria</taxon>
        <taxon>sulfur-oxidizing symbionts</taxon>
    </lineage>
</organism>